<evidence type="ECO:0000313" key="3">
    <source>
        <dbReference type="Proteomes" id="UP000658997"/>
    </source>
</evidence>
<dbReference type="SUPFAM" id="SSF51735">
    <property type="entry name" value="NAD(P)-binding Rossmann-fold domains"/>
    <property type="match status" value="1"/>
</dbReference>
<reference evidence="2" key="1">
    <citation type="submission" date="2018-08" db="EMBL/GenBank/DDBJ databases">
        <authorList>
            <person name="Guldener U."/>
        </authorList>
    </citation>
    <scope>NUCLEOTIDE SEQUENCE</scope>
    <source>
        <strain evidence="2">UB2</strain>
    </source>
</reference>
<keyword evidence="1" id="KW-0472">Membrane</keyword>
<name>A0A8H8TUT8_9BASI</name>
<proteinExistence type="predicted"/>
<sequence length="122" mass="12815">MPYERSPKAIFDIRTGVIKVLVVGASGSIGGMILRYFLQRNEITTAIALARRPLLLKTTAATKLHTILVPDFGDLDAIAAEVLGAAAADLVVKGSAATVLTNADLVAQSRQALSKEVESEPA</sequence>
<keyword evidence="1" id="KW-0812">Transmembrane</keyword>
<comment type="caution">
    <text evidence="2">The sequence shown here is derived from an EMBL/GenBank/DDBJ whole genome shotgun (WGS) entry which is preliminary data.</text>
</comment>
<evidence type="ECO:0000256" key="1">
    <source>
        <dbReference type="SAM" id="Phobius"/>
    </source>
</evidence>
<dbReference type="InterPro" id="IPR036291">
    <property type="entry name" value="NAD(P)-bd_dom_sf"/>
</dbReference>
<dbReference type="AlphaFoldDB" id="A0A8H8TUT8"/>
<keyword evidence="1" id="KW-1133">Transmembrane helix</keyword>
<evidence type="ECO:0008006" key="4">
    <source>
        <dbReference type="Google" id="ProtNLM"/>
    </source>
</evidence>
<evidence type="ECO:0000313" key="2">
    <source>
        <dbReference type="EMBL" id="SYW84434.1"/>
    </source>
</evidence>
<dbReference type="Proteomes" id="UP000658997">
    <property type="component" value="Unassembled WGS sequence"/>
</dbReference>
<protein>
    <recommendedName>
        <fullName evidence="4">NmrA-like domain-containing protein</fullName>
    </recommendedName>
</protein>
<accession>A0A8H8TUT8</accession>
<dbReference type="EMBL" id="ULHB01000178">
    <property type="protein sequence ID" value="SYW84434.1"/>
    <property type="molecule type" value="Genomic_DNA"/>
</dbReference>
<gene>
    <name evidence="2" type="ORF">UBRO2_05534</name>
</gene>
<dbReference type="Gene3D" id="3.40.50.720">
    <property type="entry name" value="NAD(P)-binding Rossmann-like Domain"/>
    <property type="match status" value="1"/>
</dbReference>
<organism evidence="2 3">
    <name type="scientific">Ustilago bromivora</name>
    <dbReference type="NCBI Taxonomy" id="307758"/>
    <lineage>
        <taxon>Eukaryota</taxon>
        <taxon>Fungi</taxon>
        <taxon>Dikarya</taxon>
        <taxon>Basidiomycota</taxon>
        <taxon>Ustilaginomycotina</taxon>
        <taxon>Ustilaginomycetes</taxon>
        <taxon>Ustilaginales</taxon>
        <taxon>Ustilaginaceae</taxon>
        <taxon>Ustilago</taxon>
    </lineage>
</organism>
<keyword evidence="3" id="KW-1185">Reference proteome</keyword>
<feature type="transmembrane region" description="Helical" evidence="1">
    <location>
        <begin position="20"/>
        <end position="38"/>
    </location>
</feature>